<dbReference type="Proteomes" id="UP000489961">
    <property type="component" value="Unassembled WGS sequence"/>
</dbReference>
<evidence type="ECO:0008006" key="4">
    <source>
        <dbReference type="Google" id="ProtNLM"/>
    </source>
</evidence>
<gene>
    <name evidence="2" type="ORF">SFB21_2522</name>
</gene>
<evidence type="ECO:0000313" key="2">
    <source>
        <dbReference type="EMBL" id="CAB1220110.1"/>
    </source>
</evidence>
<protein>
    <recommendedName>
        <fullName evidence="4">DUF4882 domain-containing protein</fullName>
    </recommendedName>
</protein>
<accession>A0A811GDC3</accession>
<dbReference type="RefSeq" id="WP_174560337.1">
    <property type="nucleotide sequence ID" value="NZ_CADDTS010000042.1"/>
</dbReference>
<evidence type="ECO:0000313" key="3">
    <source>
        <dbReference type="Proteomes" id="UP000489961"/>
    </source>
</evidence>
<feature type="chain" id="PRO_5033007028" description="DUF4882 domain-containing protein" evidence="1">
    <location>
        <begin position="20"/>
        <end position="269"/>
    </location>
</feature>
<sequence length="269" mass="30924">MKYKLCLIGMLAFSAIANAEFNIENNVNQPTYIKLGYRNVLNSVFIYTDNDKNFKLKKNTVNVPYEDILILLKPLLKNDNKIKGNDYYFLNYEPFIQLGGREYKFPFIVSDVSAIGSSVLFNDSNIVIFSIESYVNPVSNNNSKKFKSDVYILNKKNLGLYSPFFLSLNSKLKNFNEVSMGFSKLGSVEYNKNKKTYQILYELQKASEDFSSTGRVVYEKSPIEYSFILIPDKKEPFLINNFVEKKKGTNNIISNDDGDGMYSYFLKGN</sequence>
<proteinExistence type="predicted"/>
<dbReference type="EMBL" id="CADDTS010000042">
    <property type="protein sequence ID" value="CAB1220110.1"/>
    <property type="molecule type" value="Genomic_DNA"/>
</dbReference>
<feature type="signal peptide" evidence="1">
    <location>
        <begin position="1"/>
        <end position="19"/>
    </location>
</feature>
<reference evidence="2 3" key="1">
    <citation type="submission" date="2020-02" db="EMBL/GenBank/DDBJ databases">
        <authorList>
            <person name="Chaudhuri R."/>
        </authorList>
    </citation>
    <scope>NUCLEOTIDE SEQUENCE [LARGE SCALE GENOMIC DNA]</scope>
    <source>
        <strain evidence="2">SFB21</strain>
    </source>
</reference>
<evidence type="ECO:0000256" key="1">
    <source>
        <dbReference type="SAM" id="SignalP"/>
    </source>
</evidence>
<comment type="caution">
    <text evidence="2">The sequence shown here is derived from an EMBL/GenBank/DDBJ whole genome shotgun (WGS) entry which is preliminary data.</text>
</comment>
<name>A0A811GDC3_9GAMM</name>
<keyword evidence="1" id="KW-0732">Signal</keyword>
<organism evidence="2 3">
    <name type="scientific">Acinetobacter bouvetii</name>
    <dbReference type="NCBI Taxonomy" id="202951"/>
    <lineage>
        <taxon>Bacteria</taxon>
        <taxon>Pseudomonadati</taxon>
        <taxon>Pseudomonadota</taxon>
        <taxon>Gammaproteobacteria</taxon>
        <taxon>Moraxellales</taxon>
        <taxon>Moraxellaceae</taxon>
        <taxon>Acinetobacter</taxon>
    </lineage>
</organism>
<dbReference type="AlphaFoldDB" id="A0A811GDC3"/>